<proteinExistence type="predicted"/>
<dbReference type="RefSeq" id="WP_129046910.1">
    <property type="nucleotide sequence ID" value="NZ_SDHX01000001.1"/>
</dbReference>
<protein>
    <recommendedName>
        <fullName evidence="3">DUF4276 family protein</fullName>
    </recommendedName>
</protein>
<dbReference type="EMBL" id="SDHX01000001">
    <property type="protein sequence ID" value="RXK55545.1"/>
    <property type="molecule type" value="Genomic_DNA"/>
</dbReference>
<name>A0A4Q1C987_9BACT</name>
<comment type="caution">
    <text evidence="1">The sequence shown here is derived from an EMBL/GenBank/DDBJ whole genome shotgun (WGS) entry which is preliminary data.</text>
</comment>
<dbReference type="OrthoDB" id="190577at2"/>
<evidence type="ECO:0000313" key="1">
    <source>
        <dbReference type="EMBL" id="RXK55545.1"/>
    </source>
</evidence>
<reference evidence="1 2" key="1">
    <citation type="submission" date="2019-01" db="EMBL/GenBank/DDBJ databases">
        <title>Lacunisphaera sp. strain TWA-58.</title>
        <authorList>
            <person name="Chen W.-M."/>
        </authorList>
    </citation>
    <scope>NUCLEOTIDE SEQUENCE [LARGE SCALE GENOMIC DNA]</scope>
    <source>
        <strain evidence="1 2">TWA-58</strain>
    </source>
</reference>
<dbReference type="AlphaFoldDB" id="A0A4Q1C987"/>
<evidence type="ECO:0008006" key="3">
    <source>
        <dbReference type="Google" id="ProtNLM"/>
    </source>
</evidence>
<dbReference type="Proteomes" id="UP000290218">
    <property type="component" value="Unassembled WGS sequence"/>
</dbReference>
<sequence length="212" mass="23839">MKLAILSESPADEAALHVLVGYVLGRPFTTVQASLRARGWPSVEQVLPPIVRHLHFNTDADGLVVVVDSDDSVVHTPEHEAPGYHHAFCRICRLRAVFRRATKNLPPARGRERVLRAVGLCVPAIEAWLLCGHDTSVTEQAWLDGQATGQLPYTRRELKWRVYGTERPSLQHETQRAVEEVSRHRGDVRRLENDFPHGFGALARDLRGWPVT</sequence>
<gene>
    <name evidence="1" type="ORF">ESB00_06540</name>
</gene>
<organism evidence="1 2">
    <name type="scientific">Oleiharenicola lentus</name>
    <dbReference type="NCBI Taxonomy" id="2508720"/>
    <lineage>
        <taxon>Bacteria</taxon>
        <taxon>Pseudomonadati</taxon>
        <taxon>Verrucomicrobiota</taxon>
        <taxon>Opitutia</taxon>
        <taxon>Opitutales</taxon>
        <taxon>Opitutaceae</taxon>
        <taxon>Oleiharenicola</taxon>
    </lineage>
</organism>
<evidence type="ECO:0000313" key="2">
    <source>
        <dbReference type="Proteomes" id="UP000290218"/>
    </source>
</evidence>
<keyword evidence="2" id="KW-1185">Reference proteome</keyword>
<accession>A0A4Q1C987</accession>